<evidence type="ECO:0000313" key="1">
    <source>
        <dbReference type="EnsemblProtists" id="EOD28163"/>
    </source>
</evidence>
<reference evidence="1" key="2">
    <citation type="submission" date="2024-10" db="UniProtKB">
        <authorList>
            <consortium name="EnsemblProtists"/>
        </authorList>
    </citation>
    <scope>IDENTIFICATION</scope>
</reference>
<evidence type="ECO:0000313" key="2">
    <source>
        <dbReference type="Proteomes" id="UP000013827"/>
    </source>
</evidence>
<dbReference type="AlphaFoldDB" id="A0A0D3JXC8"/>
<sequence>MSGASGSPAWALTPSAFADLPLHDFLDQRRANGTSFMLREGRDSLSRGDCLALVAANRLLTRVPCGGAESARWVYDSTTMAFHPAQDTSLCLDIFSFSSLGVYWCHGGPNQLFRSSEREVHCSPYDERFCVSVVSGRSGEDARRRGEEGPKDELR</sequence>
<name>A0A0D3JXC8_EMIH1</name>
<proteinExistence type="predicted"/>
<reference evidence="2" key="1">
    <citation type="journal article" date="2013" name="Nature">
        <title>Pan genome of the phytoplankton Emiliania underpins its global distribution.</title>
        <authorList>
            <person name="Read B.A."/>
            <person name="Kegel J."/>
            <person name="Klute M.J."/>
            <person name="Kuo A."/>
            <person name="Lefebvre S.C."/>
            <person name="Maumus F."/>
            <person name="Mayer C."/>
            <person name="Miller J."/>
            <person name="Monier A."/>
            <person name="Salamov A."/>
            <person name="Young J."/>
            <person name="Aguilar M."/>
            <person name="Claverie J.M."/>
            <person name="Frickenhaus S."/>
            <person name="Gonzalez K."/>
            <person name="Herman E.K."/>
            <person name="Lin Y.C."/>
            <person name="Napier J."/>
            <person name="Ogata H."/>
            <person name="Sarno A.F."/>
            <person name="Shmutz J."/>
            <person name="Schroeder D."/>
            <person name="de Vargas C."/>
            <person name="Verret F."/>
            <person name="von Dassow P."/>
            <person name="Valentin K."/>
            <person name="Van de Peer Y."/>
            <person name="Wheeler G."/>
            <person name="Dacks J.B."/>
            <person name="Delwiche C.F."/>
            <person name="Dyhrman S.T."/>
            <person name="Glockner G."/>
            <person name="John U."/>
            <person name="Richards T."/>
            <person name="Worden A.Z."/>
            <person name="Zhang X."/>
            <person name="Grigoriev I.V."/>
            <person name="Allen A.E."/>
            <person name="Bidle K."/>
            <person name="Borodovsky M."/>
            <person name="Bowler C."/>
            <person name="Brownlee C."/>
            <person name="Cock J.M."/>
            <person name="Elias M."/>
            <person name="Gladyshev V.N."/>
            <person name="Groth M."/>
            <person name="Guda C."/>
            <person name="Hadaegh A."/>
            <person name="Iglesias-Rodriguez M.D."/>
            <person name="Jenkins J."/>
            <person name="Jones B.M."/>
            <person name="Lawson T."/>
            <person name="Leese F."/>
            <person name="Lindquist E."/>
            <person name="Lobanov A."/>
            <person name="Lomsadze A."/>
            <person name="Malik S.B."/>
            <person name="Marsh M.E."/>
            <person name="Mackinder L."/>
            <person name="Mock T."/>
            <person name="Mueller-Roeber B."/>
            <person name="Pagarete A."/>
            <person name="Parker M."/>
            <person name="Probert I."/>
            <person name="Quesneville H."/>
            <person name="Raines C."/>
            <person name="Rensing S.A."/>
            <person name="Riano-Pachon D.M."/>
            <person name="Richier S."/>
            <person name="Rokitta S."/>
            <person name="Shiraiwa Y."/>
            <person name="Soanes D.M."/>
            <person name="van der Giezen M."/>
            <person name="Wahlund T.M."/>
            <person name="Williams B."/>
            <person name="Wilson W."/>
            <person name="Wolfe G."/>
            <person name="Wurch L.L."/>
        </authorList>
    </citation>
    <scope>NUCLEOTIDE SEQUENCE</scope>
</reference>
<organism evidence="1 2">
    <name type="scientific">Emiliania huxleyi (strain CCMP1516)</name>
    <dbReference type="NCBI Taxonomy" id="280463"/>
    <lineage>
        <taxon>Eukaryota</taxon>
        <taxon>Haptista</taxon>
        <taxon>Haptophyta</taxon>
        <taxon>Prymnesiophyceae</taxon>
        <taxon>Isochrysidales</taxon>
        <taxon>Noelaerhabdaceae</taxon>
        <taxon>Emiliania</taxon>
    </lineage>
</organism>
<dbReference type="RefSeq" id="XP_005780592.1">
    <property type="nucleotide sequence ID" value="XM_005780535.1"/>
</dbReference>
<dbReference type="SUPFAM" id="SSF50370">
    <property type="entry name" value="Ricin B-like lectins"/>
    <property type="match status" value="1"/>
</dbReference>
<dbReference type="EnsemblProtists" id="EOD28163">
    <property type="protein sequence ID" value="EOD28163"/>
    <property type="gene ID" value="EMIHUDRAFT_235108"/>
</dbReference>
<protein>
    <recommendedName>
        <fullName evidence="3">Ricin B lectin domain-containing protein</fullName>
    </recommendedName>
</protein>
<keyword evidence="2" id="KW-1185">Reference proteome</keyword>
<dbReference type="InterPro" id="IPR035992">
    <property type="entry name" value="Ricin_B-like_lectins"/>
</dbReference>
<dbReference type="GeneID" id="17273709"/>
<dbReference type="KEGG" id="ehx:EMIHUDRAFT_235108"/>
<dbReference type="HOGENOM" id="CLU_143834_0_0_1"/>
<dbReference type="PaxDb" id="2903-EOD28163"/>
<dbReference type="PROSITE" id="PS50231">
    <property type="entry name" value="RICIN_B_LECTIN"/>
    <property type="match status" value="1"/>
</dbReference>
<dbReference type="Gene3D" id="2.80.10.50">
    <property type="match status" value="1"/>
</dbReference>
<evidence type="ECO:0008006" key="3">
    <source>
        <dbReference type="Google" id="ProtNLM"/>
    </source>
</evidence>
<accession>A0A0D3JXC8</accession>
<dbReference type="Proteomes" id="UP000013827">
    <property type="component" value="Unassembled WGS sequence"/>
</dbReference>